<feature type="domain" description="BPL/LPL catalytic" evidence="7">
    <location>
        <begin position="22"/>
        <end position="208"/>
    </location>
</feature>
<evidence type="ECO:0000313" key="9">
    <source>
        <dbReference type="Proteomes" id="UP000015455"/>
    </source>
</evidence>
<keyword evidence="3" id="KW-0067">ATP-binding</keyword>
<dbReference type="PANTHER" id="PTHR12835">
    <property type="entry name" value="BIOTIN PROTEIN LIGASE"/>
    <property type="match status" value="1"/>
</dbReference>
<evidence type="ECO:0000256" key="2">
    <source>
        <dbReference type="ARBA" id="ARBA00022741"/>
    </source>
</evidence>
<keyword evidence="9" id="KW-1185">Reference proteome</keyword>
<dbReference type="InterPro" id="IPR004143">
    <property type="entry name" value="BPL_LPL_catalytic"/>
</dbReference>
<dbReference type="Gene3D" id="2.30.30.100">
    <property type="match status" value="1"/>
</dbReference>
<accession>S9ZE42</accession>
<dbReference type="PANTHER" id="PTHR12835:SF5">
    <property type="entry name" value="BIOTIN--PROTEIN LIGASE"/>
    <property type="match status" value="1"/>
</dbReference>
<protein>
    <recommendedName>
        <fullName evidence="5">biotin--[biotin carboxyl-carrier protein] ligase</fullName>
        <ecNumber evidence="5">6.3.4.15</ecNumber>
    </recommendedName>
</protein>
<dbReference type="STRING" id="1348657.M622_15680"/>
<evidence type="ECO:0000256" key="3">
    <source>
        <dbReference type="ARBA" id="ARBA00022840"/>
    </source>
</evidence>
<dbReference type="InterPro" id="IPR003142">
    <property type="entry name" value="BPL_C"/>
</dbReference>
<dbReference type="GO" id="GO:0005524">
    <property type="term" value="F:ATP binding"/>
    <property type="evidence" value="ECO:0007669"/>
    <property type="project" value="UniProtKB-KW"/>
</dbReference>
<dbReference type="InterPro" id="IPR045864">
    <property type="entry name" value="aa-tRNA-synth_II/BPL/LPL"/>
</dbReference>
<dbReference type="CDD" id="cd16442">
    <property type="entry name" value="BPL"/>
    <property type="match status" value="1"/>
</dbReference>
<evidence type="ECO:0000259" key="7">
    <source>
        <dbReference type="PROSITE" id="PS51733"/>
    </source>
</evidence>
<dbReference type="Proteomes" id="UP000015455">
    <property type="component" value="Unassembled WGS sequence"/>
</dbReference>
<evidence type="ECO:0000313" key="8">
    <source>
        <dbReference type="EMBL" id="EPZ15540.1"/>
    </source>
</evidence>
<dbReference type="SUPFAM" id="SSF55681">
    <property type="entry name" value="Class II aaRS and biotin synthetases"/>
    <property type="match status" value="1"/>
</dbReference>
<dbReference type="PROSITE" id="PS51733">
    <property type="entry name" value="BPL_LPL_CATALYTIC"/>
    <property type="match status" value="1"/>
</dbReference>
<evidence type="ECO:0000256" key="4">
    <source>
        <dbReference type="ARBA" id="ARBA00023267"/>
    </source>
</evidence>
<gene>
    <name evidence="8" type="ORF">M622_15680</name>
</gene>
<dbReference type="SUPFAM" id="SSF50037">
    <property type="entry name" value="C-terminal domain of transcriptional repressors"/>
    <property type="match status" value="1"/>
</dbReference>
<dbReference type="GO" id="GO:0004077">
    <property type="term" value="F:biotin--[biotin carboxyl-carrier protein] ligase activity"/>
    <property type="evidence" value="ECO:0007669"/>
    <property type="project" value="UniProtKB-EC"/>
</dbReference>
<dbReference type="GO" id="GO:0005737">
    <property type="term" value="C:cytoplasm"/>
    <property type="evidence" value="ECO:0007669"/>
    <property type="project" value="TreeGrafter"/>
</dbReference>
<dbReference type="EMBL" id="ATJV01000055">
    <property type="protein sequence ID" value="EPZ15540.1"/>
    <property type="molecule type" value="Genomic_DNA"/>
</dbReference>
<dbReference type="EC" id="6.3.4.15" evidence="5"/>
<evidence type="ECO:0000256" key="1">
    <source>
        <dbReference type="ARBA" id="ARBA00022598"/>
    </source>
</evidence>
<dbReference type="Pfam" id="PF02237">
    <property type="entry name" value="BPL_C"/>
    <property type="match status" value="1"/>
</dbReference>
<name>S9ZE42_9RHOO</name>
<sequence>MPTPATPDTSTPAGALTTTVAELGPLAARFAIEWVDSCASTNSSLMEHPPADDGKVHVLVAERQSAGRGRRGRQWQSWAEGSLTFSLLWRFAPGAPVPAGLSLVAGLAVARTIEQLGVLGVQLKWPNDVLVNGEKLAGILVELLPARDRSLSAVIGIGINLQLPPDAHIEHHAGVTDLMRALEHAPPSRPALLARLLAELQALLDTYALAGFPALRGAWEQRNAFAELPVRISGERDASDGICLGVDEDGALLLRTSDGVTRILAGDVSLRPLGGERT</sequence>
<dbReference type="Gene3D" id="3.30.930.10">
    <property type="entry name" value="Bira Bifunctional Protein, Domain 2"/>
    <property type="match status" value="1"/>
</dbReference>
<dbReference type="InterPro" id="IPR008988">
    <property type="entry name" value="Transcriptional_repressor_C"/>
</dbReference>
<comment type="caution">
    <text evidence="8">The sequence shown here is derived from an EMBL/GenBank/DDBJ whole genome shotgun (WGS) entry which is preliminary data.</text>
</comment>
<dbReference type="NCBIfam" id="TIGR00121">
    <property type="entry name" value="birA_ligase"/>
    <property type="match status" value="1"/>
</dbReference>
<dbReference type="PATRIC" id="fig|1348657.5.peg.2008"/>
<dbReference type="AlphaFoldDB" id="S9ZE42"/>
<evidence type="ECO:0000256" key="5">
    <source>
        <dbReference type="ARBA" id="ARBA00024227"/>
    </source>
</evidence>
<comment type="catalytic activity">
    <reaction evidence="6">
        <text>biotin + L-lysyl-[protein] + ATP = N(6)-biotinyl-L-lysyl-[protein] + AMP + diphosphate + H(+)</text>
        <dbReference type="Rhea" id="RHEA:11756"/>
        <dbReference type="Rhea" id="RHEA-COMP:9752"/>
        <dbReference type="Rhea" id="RHEA-COMP:10505"/>
        <dbReference type="ChEBI" id="CHEBI:15378"/>
        <dbReference type="ChEBI" id="CHEBI:29969"/>
        <dbReference type="ChEBI" id="CHEBI:30616"/>
        <dbReference type="ChEBI" id="CHEBI:33019"/>
        <dbReference type="ChEBI" id="CHEBI:57586"/>
        <dbReference type="ChEBI" id="CHEBI:83144"/>
        <dbReference type="ChEBI" id="CHEBI:456215"/>
        <dbReference type="EC" id="6.3.4.15"/>
    </reaction>
</comment>
<organism evidence="8 9">
    <name type="scientific">Thauera terpenica 58Eu</name>
    <dbReference type="NCBI Taxonomy" id="1348657"/>
    <lineage>
        <taxon>Bacteria</taxon>
        <taxon>Pseudomonadati</taxon>
        <taxon>Pseudomonadota</taxon>
        <taxon>Betaproteobacteria</taxon>
        <taxon>Rhodocyclales</taxon>
        <taxon>Zoogloeaceae</taxon>
        <taxon>Thauera</taxon>
    </lineage>
</organism>
<keyword evidence="2" id="KW-0547">Nucleotide-binding</keyword>
<proteinExistence type="predicted"/>
<dbReference type="Pfam" id="PF03099">
    <property type="entry name" value="BPL_LplA_LipB"/>
    <property type="match status" value="1"/>
</dbReference>
<keyword evidence="1" id="KW-0436">Ligase</keyword>
<reference evidence="8 9" key="1">
    <citation type="submission" date="2013-06" db="EMBL/GenBank/DDBJ databases">
        <title>Draft genome sequence of Thauera terpenica.</title>
        <authorList>
            <person name="Liu B."/>
            <person name="Frostegard A.H."/>
            <person name="Shapleigh J.P."/>
        </authorList>
    </citation>
    <scope>NUCLEOTIDE SEQUENCE [LARGE SCALE GENOMIC DNA]</scope>
    <source>
        <strain evidence="8 9">58Eu</strain>
    </source>
</reference>
<dbReference type="InterPro" id="IPR004408">
    <property type="entry name" value="Biotin_CoA_COase_ligase"/>
</dbReference>
<evidence type="ECO:0000256" key="6">
    <source>
        <dbReference type="ARBA" id="ARBA00047846"/>
    </source>
</evidence>
<dbReference type="eggNOG" id="COG0340">
    <property type="taxonomic scope" value="Bacteria"/>
</dbReference>
<keyword evidence="4" id="KW-0092">Biotin</keyword>